<keyword evidence="5" id="KW-1185">Reference proteome</keyword>
<evidence type="ECO:0000256" key="1">
    <source>
        <dbReference type="ARBA" id="ARBA00010307"/>
    </source>
</evidence>
<dbReference type="Pfam" id="PF04603">
    <property type="entry name" value="Mog1"/>
    <property type="match status" value="1"/>
</dbReference>
<dbReference type="GO" id="GO:0005085">
    <property type="term" value="F:guanyl-nucleotide exchange factor activity"/>
    <property type="evidence" value="ECO:0007669"/>
    <property type="project" value="TreeGrafter"/>
</dbReference>
<reference evidence="4" key="1">
    <citation type="journal article" date="2020" name="Stud. Mycol.">
        <title>101 Dothideomycetes genomes: a test case for predicting lifestyles and emergence of pathogens.</title>
        <authorList>
            <person name="Haridas S."/>
            <person name="Albert R."/>
            <person name="Binder M."/>
            <person name="Bloem J."/>
            <person name="Labutti K."/>
            <person name="Salamov A."/>
            <person name="Andreopoulos B."/>
            <person name="Baker S."/>
            <person name="Barry K."/>
            <person name="Bills G."/>
            <person name="Bluhm B."/>
            <person name="Cannon C."/>
            <person name="Castanera R."/>
            <person name="Culley D."/>
            <person name="Daum C."/>
            <person name="Ezra D."/>
            <person name="Gonzalez J."/>
            <person name="Henrissat B."/>
            <person name="Kuo A."/>
            <person name="Liang C."/>
            <person name="Lipzen A."/>
            <person name="Lutzoni F."/>
            <person name="Magnuson J."/>
            <person name="Mondo S."/>
            <person name="Nolan M."/>
            <person name="Ohm R."/>
            <person name="Pangilinan J."/>
            <person name="Park H.-J."/>
            <person name="Ramirez L."/>
            <person name="Alfaro M."/>
            <person name="Sun H."/>
            <person name="Tritt A."/>
            <person name="Yoshinaga Y."/>
            <person name="Zwiers L.-H."/>
            <person name="Turgeon B."/>
            <person name="Goodwin S."/>
            <person name="Spatafora J."/>
            <person name="Crous P."/>
            <person name="Grigoriev I."/>
        </authorList>
    </citation>
    <scope>NUCLEOTIDE SEQUENCE</scope>
    <source>
        <strain evidence="4">Tuck. ex Michener</strain>
    </source>
</reference>
<keyword evidence="2" id="KW-0813">Transport</keyword>
<dbReference type="AlphaFoldDB" id="A0A6A6HI17"/>
<accession>A0A6A6HI17</accession>
<dbReference type="EMBL" id="ML991780">
    <property type="protein sequence ID" value="KAF2237459.1"/>
    <property type="molecule type" value="Genomic_DNA"/>
</dbReference>
<dbReference type="GO" id="GO:0031267">
    <property type="term" value="F:small GTPase binding"/>
    <property type="evidence" value="ECO:0007669"/>
    <property type="project" value="TreeGrafter"/>
</dbReference>
<comment type="similarity">
    <text evidence="1">Belongs to the MOG1 family.</text>
</comment>
<sequence length="190" mass="21190">MSKTVELFGGAITADYPNTFIDVSDLRQVPDHQEVYIDANGLTSIIVDILERQPSEMCSDDEEVAINHLKDITNDHDLMHTKIWTAGAAQFSKIPNTSPVLSLFATEPVPSLQNSRHQKYTSILLVLLRLEEKQTDIVITVNVPHEPGSWESGTIDPENGRLGSLLEAASAYQEKILASFEIKDWNLFVN</sequence>
<name>A0A6A6HI17_VIRVR</name>
<evidence type="ECO:0000256" key="2">
    <source>
        <dbReference type="ARBA" id="ARBA00022448"/>
    </source>
</evidence>
<dbReference type="InterPro" id="IPR007681">
    <property type="entry name" value="Mog1"/>
</dbReference>
<dbReference type="PANTHER" id="PTHR15837">
    <property type="entry name" value="RAN GUANINE NUCLEOTIDE RELEASE FACTOR"/>
    <property type="match status" value="1"/>
</dbReference>
<dbReference type="GO" id="GO:0006606">
    <property type="term" value="P:protein import into nucleus"/>
    <property type="evidence" value="ECO:0007669"/>
    <property type="project" value="TreeGrafter"/>
</dbReference>
<proteinExistence type="inferred from homology"/>
<keyword evidence="3" id="KW-0653">Protein transport</keyword>
<evidence type="ECO:0000256" key="3">
    <source>
        <dbReference type="ARBA" id="ARBA00022927"/>
    </source>
</evidence>
<protein>
    <submittedName>
        <fullName evidence="4">Mog1p/PsbP-like protein</fullName>
    </submittedName>
</protein>
<dbReference type="GO" id="GO:0005634">
    <property type="term" value="C:nucleus"/>
    <property type="evidence" value="ECO:0007669"/>
    <property type="project" value="TreeGrafter"/>
</dbReference>
<dbReference type="SUPFAM" id="SSF55724">
    <property type="entry name" value="Mog1p/PsbP-like"/>
    <property type="match status" value="1"/>
</dbReference>
<dbReference type="Proteomes" id="UP000800092">
    <property type="component" value="Unassembled WGS sequence"/>
</dbReference>
<evidence type="ECO:0000313" key="4">
    <source>
        <dbReference type="EMBL" id="KAF2237459.1"/>
    </source>
</evidence>
<dbReference type="Gene3D" id="3.40.1000.10">
    <property type="entry name" value="Mog1/PsbP, alpha/beta/alpha sandwich"/>
    <property type="match status" value="1"/>
</dbReference>
<organism evidence="4 5">
    <name type="scientific">Viridothelium virens</name>
    <name type="common">Speckled blister lichen</name>
    <name type="synonym">Trypethelium virens</name>
    <dbReference type="NCBI Taxonomy" id="1048519"/>
    <lineage>
        <taxon>Eukaryota</taxon>
        <taxon>Fungi</taxon>
        <taxon>Dikarya</taxon>
        <taxon>Ascomycota</taxon>
        <taxon>Pezizomycotina</taxon>
        <taxon>Dothideomycetes</taxon>
        <taxon>Dothideomycetes incertae sedis</taxon>
        <taxon>Trypetheliales</taxon>
        <taxon>Trypetheliaceae</taxon>
        <taxon>Viridothelium</taxon>
    </lineage>
</organism>
<gene>
    <name evidence="4" type="ORF">EV356DRAFT_511584</name>
</gene>
<dbReference type="PANTHER" id="PTHR15837:SF0">
    <property type="entry name" value="RAN GUANINE NUCLEOTIDE RELEASE FACTOR"/>
    <property type="match status" value="1"/>
</dbReference>
<dbReference type="OrthoDB" id="10255285at2759"/>
<evidence type="ECO:0000313" key="5">
    <source>
        <dbReference type="Proteomes" id="UP000800092"/>
    </source>
</evidence>
<dbReference type="InterPro" id="IPR016123">
    <property type="entry name" value="Mog1/PsbP_a/b/a-sand"/>
</dbReference>